<protein>
    <submittedName>
        <fullName evidence="1">Uncharacterized protein</fullName>
    </submittedName>
</protein>
<organism evidence="1 2">
    <name type="scientific">Vaccinium darrowii</name>
    <dbReference type="NCBI Taxonomy" id="229202"/>
    <lineage>
        <taxon>Eukaryota</taxon>
        <taxon>Viridiplantae</taxon>
        <taxon>Streptophyta</taxon>
        <taxon>Embryophyta</taxon>
        <taxon>Tracheophyta</taxon>
        <taxon>Spermatophyta</taxon>
        <taxon>Magnoliopsida</taxon>
        <taxon>eudicotyledons</taxon>
        <taxon>Gunneridae</taxon>
        <taxon>Pentapetalae</taxon>
        <taxon>asterids</taxon>
        <taxon>Ericales</taxon>
        <taxon>Ericaceae</taxon>
        <taxon>Vaccinioideae</taxon>
        <taxon>Vaccinieae</taxon>
        <taxon>Vaccinium</taxon>
    </lineage>
</organism>
<accession>A0ACB7ZG81</accession>
<dbReference type="EMBL" id="CM037162">
    <property type="protein sequence ID" value="KAH7864763.1"/>
    <property type="molecule type" value="Genomic_DNA"/>
</dbReference>
<sequence length="649" mass="70943">MSPTVERNLHDLEDNVNMLLRRVERKRSISSLQQEQLPPHDVQSVQQLQPQLQNPEVKSNGNQTNPHLQSTSSDGSATEKEKKANNIIRASTVSSQGPNLQKDMMNSQQPGNNLNAERGNIVCLFPGNTSQSYTSSSRGVGTVPQRTINNLEMSSNMSLLQQNEQQMIKSQLPKRKSQQHQMTKQSVQQTEAHQIPQLHLNEVNNMKVRQGISFKEGSLLQHHSTGKLSVRNPHVLRSGPPSPQLIQASSPQVPQFDQKILHMSLPNSGSRLHSPNSRSVWPSPSTSIGPFHIKGDPSKLTSAVSSVTNPGDVKLKETSSKLPLHSSYVISTPGLSPSCLLGESDGPDGNQNQVSTPDFCESRVIEEPILRLVKAVRSLSYKSLNTSISDMESVVRLVDSAAESKPGNGSLSAIGENFGGVANLILQGEKIDRNARKTKMRRCIGAVQLNICASSCETDSLKKLTDPKKFAEPTATSHNKKLRSEVKCILSHEIREINQRLIDTVVDINEEVDSTCGIPETEGSHGTIVRCSFNAVTVNPDMTSIHVSAVMPLLSPLLLLVPRNYPDCSPVLLDKLPAEVSSGYEDLSGKAMSKLSAIMRNLLQPMSVGDIAKSWDFCAREVITEYAQLNGGGNFSSTYGTWENHLSTA</sequence>
<gene>
    <name evidence="1" type="ORF">Vadar_033506</name>
</gene>
<comment type="caution">
    <text evidence="1">The sequence shown here is derived from an EMBL/GenBank/DDBJ whole genome shotgun (WGS) entry which is preliminary data.</text>
</comment>
<keyword evidence="2" id="KW-1185">Reference proteome</keyword>
<name>A0ACB7ZG81_9ERIC</name>
<proteinExistence type="predicted"/>
<evidence type="ECO:0000313" key="2">
    <source>
        <dbReference type="Proteomes" id="UP000828048"/>
    </source>
</evidence>
<dbReference type="Proteomes" id="UP000828048">
    <property type="component" value="Chromosome 12"/>
</dbReference>
<reference evidence="1 2" key="1">
    <citation type="journal article" date="2021" name="Hortic Res">
        <title>High-quality reference genome and annotation aids understanding of berry development for evergreen blueberry (Vaccinium darrowii).</title>
        <authorList>
            <person name="Yu J."/>
            <person name="Hulse-Kemp A.M."/>
            <person name="Babiker E."/>
            <person name="Staton M."/>
        </authorList>
    </citation>
    <scope>NUCLEOTIDE SEQUENCE [LARGE SCALE GENOMIC DNA]</scope>
    <source>
        <strain evidence="2">cv. NJ 8807/NJ 8810</strain>
        <tissue evidence="1">Young leaf</tissue>
    </source>
</reference>
<evidence type="ECO:0000313" key="1">
    <source>
        <dbReference type="EMBL" id="KAH7864763.1"/>
    </source>
</evidence>